<reference evidence="1 2" key="1">
    <citation type="submission" date="2020-08" db="EMBL/GenBank/DDBJ databases">
        <title>Cohnella phylogeny.</title>
        <authorList>
            <person name="Dunlap C."/>
        </authorList>
    </citation>
    <scope>NUCLEOTIDE SEQUENCE [LARGE SCALE GENOMIC DNA]</scope>
    <source>
        <strain evidence="1 2">DSM 25239</strain>
    </source>
</reference>
<protein>
    <submittedName>
        <fullName evidence="1">Stage II sporulation protein R</fullName>
    </submittedName>
</protein>
<dbReference type="AlphaFoldDB" id="A0A841TXA7"/>
<dbReference type="EMBL" id="JACJVR010000016">
    <property type="protein sequence ID" value="MBB6690773.1"/>
    <property type="molecule type" value="Genomic_DNA"/>
</dbReference>
<sequence length="61" mass="7023">MKEKKKPKKSQRVSRKPARLVVEREFVGSQSATDALLPVVLEDLLRHAEEVRTFDKEDDST</sequence>
<organism evidence="1 2">
    <name type="scientific">Cohnella xylanilytica</name>
    <dbReference type="NCBI Taxonomy" id="557555"/>
    <lineage>
        <taxon>Bacteria</taxon>
        <taxon>Bacillati</taxon>
        <taxon>Bacillota</taxon>
        <taxon>Bacilli</taxon>
        <taxon>Bacillales</taxon>
        <taxon>Paenibacillaceae</taxon>
        <taxon>Cohnella</taxon>
    </lineage>
</organism>
<proteinExistence type="predicted"/>
<evidence type="ECO:0000313" key="2">
    <source>
        <dbReference type="Proteomes" id="UP000553776"/>
    </source>
</evidence>
<comment type="caution">
    <text evidence="1">The sequence shown here is derived from an EMBL/GenBank/DDBJ whole genome shotgun (WGS) entry which is preliminary data.</text>
</comment>
<evidence type="ECO:0000313" key="1">
    <source>
        <dbReference type="EMBL" id="MBB6690773.1"/>
    </source>
</evidence>
<dbReference type="RefSeq" id="WP_185134774.1">
    <property type="nucleotide sequence ID" value="NZ_JACJVR010000016.1"/>
</dbReference>
<gene>
    <name evidence="1" type="ORF">H7B90_05085</name>
</gene>
<dbReference type="Proteomes" id="UP000553776">
    <property type="component" value="Unassembled WGS sequence"/>
</dbReference>
<keyword evidence="2" id="KW-1185">Reference proteome</keyword>
<name>A0A841TXA7_9BACL</name>
<accession>A0A841TXA7</accession>